<name>A0A1M7NTA6_9BACI</name>
<keyword evidence="2" id="KW-1185">Reference proteome</keyword>
<reference evidence="1 2" key="1">
    <citation type="submission" date="2016-11" db="EMBL/GenBank/DDBJ databases">
        <authorList>
            <person name="Jaros S."/>
            <person name="Januszkiewicz K."/>
            <person name="Wedrychowicz H."/>
        </authorList>
    </citation>
    <scope>NUCLEOTIDE SEQUENCE [LARGE SCALE GENOMIC DNA]</scope>
    <source>
        <strain evidence="1 2">CGMCC 1.10681</strain>
    </source>
</reference>
<evidence type="ECO:0000313" key="2">
    <source>
        <dbReference type="Proteomes" id="UP000184184"/>
    </source>
</evidence>
<dbReference type="Proteomes" id="UP000184184">
    <property type="component" value="Unassembled WGS sequence"/>
</dbReference>
<dbReference type="AlphaFoldDB" id="A0A1M7NTA6"/>
<dbReference type="SUPFAM" id="SSF111126">
    <property type="entry name" value="Ligand-binding domain in the NO signalling and Golgi transport"/>
    <property type="match status" value="1"/>
</dbReference>
<dbReference type="InterPro" id="IPR024096">
    <property type="entry name" value="NO_sig/Golgi_transp_ligand-bd"/>
</dbReference>
<dbReference type="EMBL" id="FRCZ01000003">
    <property type="protein sequence ID" value="SHN06770.1"/>
    <property type="molecule type" value="Genomic_DNA"/>
</dbReference>
<sequence length="141" mass="16177">MTNKKTNIATVLANLQTTSSGYDLLRYIALPDMLGQESDQILYVMGKNLARQAECMNIEEIQEFFQHVGWGELILSQEKRRGYLFELSGDIIKARLQTLKEIDFHLESGFLAETIYQISDKACESVAEINKDYITFHVLHN</sequence>
<dbReference type="Pfam" id="PF10702">
    <property type="entry name" value="DUF2507"/>
    <property type="match status" value="1"/>
</dbReference>
<gene>
    <name evidence="1" type="ORF">SAMN05216179_1724</name>
</gene>
<dbReference type="Gene3D" id="3.30.1380.20">
    <property type="entry name" value="Trafficking protein particle complex subunit 3"/>
    <property type="match status" value="1"/>
</dbReference>
<dbReference type="OrthoDB" id="2965348at2"/>
<protein>
    <recommendedName>
        <fullName evidence="3">DUF2507 domain-containing protein</fullName>
    </recommendedName>
</protein>
<evidence type="ECO:0008006" key="3">
    <source>
        <dbReference type="Google" id="ProtNLM"/>
    </source>
</evidence>
<organism evidence="1 2">
    <name type="scientific">Gracilibacillus kekensis</name>
    <dbReference type="NCBI Taxonomy" id="1027249"/>
    <lineage>
        <taxon>Bacteria</taxon>
        <taxon>Bacillati</taxon>
        <taxon>Bacillota</taxon>
        <taxon>Bacilli</taxon>
        <taxon>Bacillales</taxon>
        <taxon>Bacillaceae</taxon>
        <taxon>Gracilibacillus</taxon>
    </lineage>
</organism>
<proteinExistence type="predicted"/>
<evidence type="ECO:0000313" key="1">
    <source>
        <dbReference type="EMBL" id="SHN06770.1"/>
    </source>
</evidence>
<dbReference type="InterPro" id="IPR019642">
    <property type="entry name" value="DUF2507"/>
</dbReference>
<dbReference type="RefSeq" id="WP_073201452.1">
    <property type="nucleotide sequence ID" value="NZ_FRCZ01000003.1"/>
</dbReference>
<dbReference type="STRING" id="1027249.SAMN05216179_1724"/>
<accession>A0A1M7NTA6</accession>